<proteinExistence type="inferred from homology"/>
<dbReference type="SMART" id="SM00388">
    <property type="entry name" value="HisKA"/>
    <property type="match status" value="1"/>
</dbReference>
<dbReference type="Pfam" id="PF02518">
    <property type="entry name" value="HATPase_c"/>
    <property type="match status" value="1"/>
</dbReference>
<evidence type="ECO:0000256" key="12">
    <source>
        <dbReference type="ARBA" id="ARBA00022989"/>
    </source>
</evidence>
<name>A0A1H9X141_BUTFI</name>
<evidence type="ECO:0000256" key="5">
    <source>
        <dbReference type="ARBA" id="ARBA00018672"/>
    </source>
</evidence>
<sequence length="1081" mass="121582">MVQKTFYVRSVEELKDRADDIKKMPGFESYSQIVVLLYVNGYLMSEAGVFVDAIRSELSDAVVCGISVMTSNSNWDEYGVSASFLMFESSKAALYTYKSCDYSEQDVIDDFSKVLKETKDAKIVFTYPVDPQHDVSRVLSCISSIDPEIVFFGAMAGSSHFLIQNGSEYNHDIIKSGKDLETDSEEDRMIKDKVPDENAFFTYSIGHELIGNGYVFVVVSGELLHTMVKYVLGWNSLGKPMKVTKYLPSDRFGNVCIGEIDGVSATNIYKKYLDVDVNEYLLDNVCEFPISFERNGVMIARVPLYADANEALYFAGDIDKDDVIRLSYAVPFDLINLTVNTARQIQEYEPEGLILSVCFNRYHFLKEREQVEIEAYEKVSPDFLYGFAGSEILRVRGKGGILNSALVALAISEGEKKGTRSIIVDNKGENQGKIKPLLERLMFFVESASKELEEAYKAAEQASSSKSSFLSNMSHEIRTPINAILGMNEMILRESRDDHILGYAADVKIAGLNLLRIVNNVLDFSKIEAGKMEIVPVEYELASVLNDLVNMIRERAKDKGLDFRLIVDPMIPHLLYGDEIRLKQIITNILTNAVKYTEKGGVVLSVRWKACNLEDIKAMDKDVISNLKGNSRCHGKDIITLEISVEDTGIGIKPEDMERLFDSFERVDEKRNRTIEGTGLGMSITQSLLGLMGSELHVESNYGYGSIFSFELTQKIVDETPIGNFEDALKRSITAVERYHESFVAPNASILVVDDTEMNLTVFKNLLKQTKLQIDTARSGKECLDKLSYKKYDLVFLDHRMPEMDGIECLEHIKEDTEGININTPIIALTANAVSGSREMYLDVGFDNYLTKPIQTGMLEKCIIDYLPDNLVTRVDISEKKDEEVPKWIKQSPFLNYKIGINRCGDLESYISALQSFEDSVFDTKDYIDSSISSGNITDYTTKVHALKSSSRIIGATELGTLAETLENAGNDNDIETINLLTDELLIYLDALGNFLKKYLEPLEEEASCDTDKEEITKDKLDEAYMAIKELAQMYDYDSIALILEQLGGYIIKGQDKEKINNIQKALKLADWDKITQIMEG</sequence>
<reference evidence="22 23" key="1">
    <citation type="submission" date="2016-10" db="EMBL/GenBank/DDBJ databases">
        <authorList>
            <person name="de Groot N.N."/>
        </authorList>
    </citation>
    <scope>NUCLEOTIDE SEQUENCE [LARGE SCALE GENOMIC DNA]</scope>
    <source>
        <strain evidence="22 23">AR40</strain>
    </source>
</reference>
<comment type="subcellular location">
    <subcellularLocation>
        <location evidence="2">Cell membrane</location>
        <topology evidence="2">Multi-pass membrane protein</topology>
    </subcellularLocation>
</comment>
<keyword evidence="13" id="KW-0902">Two-component regulatory system</keyword>
<evidence type="ECO:0000256" key="9">
    <source>
        <dbReference type="ARBA" id="ARBA00022741"/>
    </source>
</evidence>
<dbReference type="Gene3D" id="1.20.120.160">
    <property type="entry name" value="HPT domain"/>
    <property type="match status" value="1"/>
</dbReference>
<dbReference type="GO" id="GO:0005524">
    <property type="term" value="F:ATP binding"/>
    <property type="evidence" value="ECO:0007669"/>
    <property type="project" value="UniProtKB-KW"/>
</dbReference>
<feature type="domain" description="HPt" evidence="21">
    <location>
        <begin position="906"/>
        <end position="1003"/>
    </location>
</feature>
<dbReference type="AlphaFoldDB" id="A0A1H9X141"/>
<dbReference type="InterPro" id="IPR011006">
    <property type="entry name" value="CheY-like_superfamily"/>
</dbReference>
<organism evidence="22 23">
    <name type="scientific">Butyrivibrio fibrisolvens</name>
    <dbReference type="NCBI Taxonomy" id="831"/>
    <lineage>
        <taxon>Bacteria</taxon>
        <taxon>Bacillati</taxon>
        <taxon>Bacillota</taxon>
        <taxon>Clostridia</taxon>
        <taxon>Lachnospirales</taxon>
        <taxon>Lachnospiraceae</taxon>
        <taxon>Butyrivibrio</taxon>
    </lineage>
</organism>
<dbReference type="InterPro" id="IPR008207">
    <property type="entry name" value="Sig_transdc_His_kin_Hpt_dom"/>
</dbReference>
<dbReference type="RefSeq" id="WP_074758753.1">
    <property type="nucleotide sequence ID" value="NZ_FOGJ01000038.1"/>
</dbReference>
<dbReference type="EMBL" id="FOGJ01000038">
    <property type="protein sequence ID" value="SES39373.1"/>
    <property type="molecule type" value="Genomic_DNA"/>
</dbReference>
<dbReference type="SMART" id="SM00387">
    <property type="entry name" value="HATPase_c"/>
    <property type="match status" value="1"/>
</dbReference>
<evidence type="ECO:0000313" key="22">
    <source>
        <dbReference type="EMBL" id="SES39373.1"/>
    </source>
</evidence>
<keyword evidence="7 18" id="KW-0597">Phosphoprotein</keyword>
<dbReference type="InterPro" id="IPR004358">
    <property type="entry name" value="Sig_transdc_His_kin-like_C"/>
</dbReference>
<evidence type="ECO:0000256" key="10">
    <source>
        <dbReference type="ARBA" id="ARBA00022777"/>
    </source>
</evidence>
<keyword evidence="8" id="KW-0812">Transmembrane</keyword>
<dbReference type="PROSITE" id="PS50894">
    <property type="entry name" value="HPT"/>
    <property type="match status" value="1"/>
</dbReference>
<evidence type="ECO:0000259" key="21">
    <source>
        <dbReference type="PROSITE" id="PS50894"/>
    </source>
</evidence>
<dbReference type="InterPro" id="IPR036890">
    <property type="entry name" value="HATPase_C_sf"/>
</dbReference>
<dbReference type="PANTHER" id="PTHR45339:SF1">
    <property type="entry name" value="HYBRID SIGNAL TRANSDUCTION HISTIDINE KINASE J"/>
    <property type="match status" value="1"/>
</dbReference>
<evidence type="ECO:0000259" key="19">
    <source>
        <dbReference type="PROSITE" id="PS50109"/>
    </source>
</evidence>
<dbReference type="Pfam" id="PF00512">
    <property type="entry name" value="HisKA"/>
    <property type="match status" value="1"/>
</dbReference>
<keyword evidence="11" id="KW-0067">ATP-binding</keyword>
<dbReference type="FunFam" id="3.30.565.10:FF:000010">
    <property type="entry name" value="Sensor histidine kinase RcsC"/>
    <property type="match status" value="1"/>
</dbReference>
<dbReference type="InterPro" id="IPR036641">
    <property type="entry name" value="HPT_dom_sf"/>
</dbReference>
<gene>
    <name evidence="22" type="ORF">SAMN04487884_1389</name>
</gene>
<evidence type="ECO:0000256" key="16">
    <source>
        <dbReference type="ARBA" id="ARBA00074306"/>
    </source>
</evidence>
<dbReference type="Pfam" id="PF10442">
    <property type="entry name" value="FIST_C"/>
    <property type="match status" value="1"/>
</dbReference>
<evidence type="ECO:0000256" key="13">
    <source>
        <dbReference type="ARBA" id="ARBA00023012"/>
    </source>
</evidence>
<dbReference type="SMART" id="SM00448">
    <property type="entry name" value="REC"/>
    <property type="match status" value="1"/>
</dbReference>
<protein>
    <recommendedName>
        <fullName evidence="16">Circadian input-output histidine kinase CikA</fullName>
        <ecNumber evidence="4">2.7.13.3</ecNumber>
    </recommendedName>
    <alternativeName>
        <fullName evidence="5">Stage 0 sporulation protein A homolog</fullName>
    </alternativeName>
</protein>
<evidence type="ECO:0000256" key="7">
    <source>
        <dbReference type="ARBA" id="ARBA00022553"/>
    </source>
</evidence>
<feature type="modified residue" description="Phosphohistidine" evidence="17">
    <location>
        <position position="945"/>
    </location>
</feature>
<dbReference type="Pfam" id="PF01627">
    <property type="entry name" value="Hpt"/>
    <property type="match status" value="1"/>
</dbReference>
<evidence type="ECO:0000256" key="15">
    <source>
        <dbReference type="ARBA" id="ARBA00024867"/>
    </source>
</evidence>
<dbReference type="CDD" id="cd17546">
    <property type="entry name" value="REC_hyHK_CKI1_RcsC-like"/>
    <property type="match status" value="1"/>
</dbReference>
<dbReference type="Gene3D" id="1.10.287.130">
    <property type="match status" value="1"/>
</dbReference>
<dbReference type="CDD" id="cd16922">
    <property type="entry name" value="HATPase_EvgS-ArcB-TorS-like"/>
    <property type="match status" value="1"/>
</dbReference>
<evidence type="ECO:0000313" key="23">
    <source>
        <dbReference type="Proteomes" id="UP000182584"/>
    </source>
</evidence>
<feature type="modified residue" description="4-aspartylphosphate" evidence="18">
    <location>
        <position position="798"/>
    </location>
</feature>
<evidence type="ECO:0000256" key="4">
    <source>
        <dbReference type="ARBA" id="ARBA00012438"/>
    </source>
</evidence>
<evidence type="ECO:0000256" key="6">
    <source>
        <dbReference type="ARBA" id="ARBA00022475"/>
    </source>
</evidence>
<dbReference type="SUPFAM" id="SSF47226">
    <property type="entry name" value="Histidine-containing phosphotransfer domain, HPT domain"/>
    <property type="match status" value="1"/>
</dbReference>
<dbReference type="SUPFAM" id="SSF47384">
    <property type="entry name" value="Homodimeric domain of signal transducing histidine kinase"/>
    <property type="match status" value="1"/>
</dbReference>
<keyword evidence="10 22" id="KW-0418">Kinase</keyword>
<feature type="domain" description="Histidine kinase" evidence="19">
    <location>
        <begin position="472"/>
        <end position="716"/>
    </location>
</feature>
<dbReference type="Pfam" id="PF08495">
    <property type="entry name" value="FIST"/>
    <property type="match status" value="1"/>
</dbReference>
<comment type="catalytic activity">
    <reaction evidence="1">
        <text>ATP + protein L-histidine = ADP + protein N-phospho-L-histidine.</text>
        <dbReference type="EC" id="2.7.13.3"/>
    </reaction>
</comment>
<dbReference type="Proteomes" id="UP000182584">
    <property type="component" value="Unassembled WGS sequence"/>
</dbReference>
<evidence type="ECO:0000256" key="3">
    <source>
        <dbReference type="ARBA" id="ARBA00006402"/>
    </source>
</evidence>
<dbReference type="Pfam" id="PF00072">
    <property type="entry name" value="Response_reg"/>
    <property type="match status" value="1"/>
</dbReference>
<dbReference type="InterPro" id="IPR003594">
    <property type="entry name" value="HATPase_dom"/>
</dbReference>
<dbReference type="OrthoDB" id="9813048at2"/>
<feature type="domain" description="Response regulatory" evidence="20">
    <location>
        <begin position="749"/>
        <end position="867"/>
    </location>
</feature>
<dbReference type="Gene3D" id="3.30.565.10">
    <property type="entry name" value="Histidine kinase-like ATPase, C-terminal domain"/>
    <property type="match status" value="1"/>
</dbReference>
<dbReference type="EC" id="2.7.13.3" evidence="4"/>
<dbReference type="PRINTS" id="PR00344">
    <property type="entry name" value="BCTRLSENSOR"/>
</dbReference>
<dbReference type="InterPro" id="IPR005467">
    <property type="entry name" value="His_kinase_dom"/>
</dbReference>
<dbReference type="GO" id="GO:0005886">
    <property type="term" value="C:plasma membrane"/>
    <property type="evidence" value="ECO:0007669"/>
    <property type="project" value="UniProtKB-SubCell"/>
</dbReference>
<evidence type="ECO:0000256" key="17">
    <source>
        <dbReference type="PROSITE-ProRule" id="PRU00110"/>
    </source>
</evidence>
<dbReference type="SUPFAM" id="SSF55874">
    <property type="entry name" value="ATPase domain of HSP90 chaperone/DNA topoisomerase II/histidine kinase"/>
    <property type="match status" value="1"/>
</dbReference>
<evidence type="ECO:0000259" key="20">
    <source>
        <dbReference type="PROSITE" id="PS50110"/>
    </source>
</evidence>
<dbReference type="InterPro" id="IPR001789">
    <property type="entry name" value="Sig_transdc_resp-reg_receiver"/>
</dbReference>
<keyword evidence="6" id="KW-1003">Cell membrane</keyword>
<evidence type="ECO:0000256" key="8">
    <source>
        <dbReference type="ARBA" id="ARBA00022692"/>
    </source>
</evidence>
<dbReference type="InterPro" id="IPR013702">
    <property type="entry name" value="FIST_domain_N"/>
</dbReference>
<accession>A0A1H9X141</accession>
<keyword evidence="12" id="KW-1133">Transmembrane helix</keyword>
<evidence type="ECO:0000256" key="2">
    <source>
        <dbReference type="ARBA" id="ARBA00004651"/>
    </source>
</evidence>
<dbReference type="InterPro" id="IPR003661">
    <property type="entry name" value="HisK_dim/P_dom"/>
</dbReference>
<dbReference type="PROSITE" id="PS50110">
    <property type="entry name" value="RESPONSE_REGULATORY"/>
    <property type="match status" value="1"/>
</dbReference>
<comment type="function">
    <text evidence="15">May play the central regulatory role in sporulation. It may be an element of the effector pathway responsible for the activation of sporulation genes in response to nutritional stress. Spo0A may act in concert with spo0H (a sigma factor) to control the expression of some genes that are critical to the sporulation process.</text>
</comment>
<evidence type="ECO:0000256" key="11">
    <source>
        <dbReference type="ARBA" id="ARBA00022840"/>
    </source>
</evidence>
<keyword evidence="14" id="KW-0472">Membrane</keyword>
<evidence type="ECO:0000256" key="1">
    <source>
        <dbReference type="ARBA" id="ARBA00000085"/>
    </source>
</evidence>
<dbReference type="PANTHER" id="PTHR45339">
    <property type="entry name" value="HYBRID SIGNAL TRANSDUCTION HISTIDINE KINASE J"/>
    <property type="match status" value="1"/>
</dbReference>
<dbReference type="Gene3D" id="3.40.50.2300">
    <property type="match status" value="1"/>
</dbReference>
<dbReference type="SUPFAM" id="SSF52172">
    <property type="entry name" value="CheY-like"/>
    <property type="match status" value="1"/>
</dbReference>
<evidence type="ECO:0000256" key="14">
    <source>
        <dbReference type="ARBA" id="ARBA00023136"/>
    </source>
</evidence>
<dbReference type="CDD" id="cd00082">
    <property type="entry name" value="HisKA"/>
    <property type="match status" value="1"/>
</dbReference>
<evidence type="ECO:0000256" key="18">
    <source>
        <dbReference type="PROSITE-ProRule" id="PRU00169"/>
    </source>
</evidence>
<dbReference type="GO" id="GO:0000155">
    <property type="term" value="F:phosphorelay sensor kinase activity"/>
    <property type="evidence" value="ECO:0007669"/>
    <property type="project" value="InterPro"/>
</dbReference>
<keyword evidence="9" id="KW-0547">Nucleotide-binding</keyword>
<dbReference type="InterPro" id="IPR036097">
    <property type="entry name" value="HisK_dim/P_sf"/>
</dbReference>
<dbReference type="InterPro" id="IPR019494">
    <property type="entry name" value="FIST_C"/>
</dbReference>
<keyword evidence="10 22" id="KW-0808">Transferase</keyword>
<dbReference type="PROSITE" id="PS50109">
    <property type="entry name" value="HIS_KIN"/>
    <property type="match status" value="1"/>
</dbReference>
<comment type="similarity">
    <text evidence="3">In the N-terminal section; belongs to the phytochrome family.</text>
</comment>